<evidence type="ECO:0000313" key="3">
    <source>
        <dbReference type="WBParaSite" id="nRc.2.0.1.t07897-RA"/>
    </source>
</evidence>
<feature type="region of interest" description="Disordered" evidence="1">
    <location>
        <begin position="1"/>
        <end position="42"/>
    </location>
</feature>
<feature type="compositionally biased region" description="Basic and acidic residues" evidence="1">
    <location>
        <begin position="1"/>
        <end position="12"/>
    </location>
</feature>
<proteinExistence type="predicted"/>
<protein>
    <submittedName>
        <fullName evidence="3">Uncharacterized protein</fullName>
    </submittedName>
</protein>
<name>A0A915I181_ROMCU</name>
<dbReference type="Proteomes" id="UP000887565">
    <property type="component" value="Unplaced"/>
</dbReference>
<dbReference type="WBParaSite" id="nRc.2.0.1.t07897-RA">
    <property type="protein sequence ID" value="nRc.2.0.1.t07897-RA"/>
    <property type="gene ID" value="nRc.2.0.1.g07897"/>
</dbReference>
<evidence type="ECO:0000256" key="1">
    <source>
        <dbReference type="SAM" id="MobiDB-lite"/>
    </source>
</evidence>
<keyword evidence="2" id="KW-1185">Reference proteome</keyword>
<reference evidence="3" key="1">
    <citation type="submission" date="2022-11" db="UniProtKB">
        <authorList>
            <consortium name="WormBaseParasite"/>
        </authorList>
    </citation>
    <scope>IDENTIFICATION</scope>
</reference>
<dbReference type="AlphaFoldDB" id="A0A915I181"/>
<sequence length="42" mass="4399">MGGGAEDQRHGAETTMPPAPIPETEPLEASGLKYNLGDDDDD</sequence>
<evidence type="ECO:0000313" key="2">
    <source>
        <dbReference type="Proteomes" id="UP000887565"/>
    </source>
</evidence>
<accession>A0A915I181</accession>
<organism evidence="2 3">
    <name type="scientific">Romanomermis culicivorax</name>
    <name type="common">Nematode worm</name>
    <dbReference type="NCBI Taxonomy" id="13658"/>
    <lineage>
        <taxon>Eukaryota</taxon>
        <taxon>Metazoa</taxon>
        <taxon>Ecdysozoa</taxon>
        <taxon>Nematoda</taxon>
        <taxon>Enoplea</taxon>
        <taxon>Dorylaimia</taxon>
        <taxon>Mermithida</taxon>
        <taxon>Mermithoidea</taxon>
        <taxon>Mermithidae</taxon>
        <taxon>Romanomermis</taxon>
    </lineage>
</organism>